<organism evidence="2 3">
    <name type="scientific">Araneus ventricosus</name>
    <name type="common">Orbweaver spider</name>
    <name type="synonym">Epeira ventricosa</name>
    <dbReference type="NCBI Taxonomy" id="182803"/>
    <lineage>
        <taxon>Eukaryota</taxon>
        <taxon>Metazoa</taxon>
        <taxon>Ecdysozoa</taxon>
        <taxon>Arthropoda</taxon>
        <taxon>Chelicerata</taxon>
        <taxon>Arachnida</taxon>
        <taxon>Araneae</taxon>
        <taxon>Araneomorphae</taxon>
        <taxon>Entelegynae</taxon>
        <taxon>Araneoidea</taxon>
        <taxon>Araneidae</taxon>
        <taxon>Araneus</taxon>
    </lineage>
</organism>
<protein>
    <submittedName>
        <fullName evidence="2">Uncharacterized protein</fullName>
    </submittedName>
</protein>
<dbReference type="AlphaFoldDB" id="A0A4Y2PE70"/>
<evidence type="ECO:0000313" key="3">
    <source>
        <dbReference type="Proteomes" id="UP000499080"/>
    </source>
</evidence>
<comment type="caution">
    <text evidence="2">The sequence shown here is derived from an EMBL/GenBank/DDBJ whole genome shotgun (WGS) entry which is preliminary data.</text>
</comment>
<sequence length="260" mass="28744">MAVKVPLQKKPAKEEQKNLNKAENTKYSSTLRCCVPDRTPSHAPVADAITATIASWMDMGRLHCVLDRTPSHALFLMPLQQLCPVGWTWDGALCSRQTPSHATPVLMPYSNCASWMDMDGALSFQTERRPMLLFLMPLQQLCPVGWTLRTVHCVLGRTPSHALFLMPLQQLCHLDGHGTAVHCVSRQNAVPMLLFLMPLRLTVPVGWTSGTVHCVHKAERVPCPFLMPLRNCAQLDGHGTVHCVLEQEAAVPCSVPDAIT</sequence>
<feature type="compositionally biased region" description="Basic and acidic residues" evidence="1">
    <location>
        <begin position="11"/>
        <end position="23"/>
    </location>
</feature>
<proteinExistence type="predicted"/>
<dbReference type="EMBL" id="BGPR01011050">
    <property type="protein sequence ID" value="GBN49349.1"/>
    <property type="molecule type" value="Genomic_DNA"/>
</dbReference>
<evidence type="ECO:0000256" key="1">
    <source>
        <dbReference type="SAM" id="MobiDB-lite"/>
    </source>
</evidence>
<accession>A0A4Y2PE70</accession>
<dbReference type="Proteomes" id="UP000499080">
    <property type="component" value="Unassembled WGS sequence"/>
</dbReference>
<name>A0A4Y2PE70_ARAVE</name>
<reference evidence="2 3" key="1">
    <citation type="journal article" date="2019" name="Sci. Rep.">
        <title>Orb-weaving spider Araneus ventricosus genome elucidates the spidroin gene catalogue.</title>
        <authorList>
            <person name="Kono N."/>
            <person name="Nakamura H."/>
            <person name="Ohtoshi R."/>
            <person name="Moran D.A.P."/>
            <person name="Shinohara A."/>
            <person name="Yoshida Y."/>
            <person name="Fujiwara M."/>
            <person name="Mori M."/>
            <person name="Tomita M."/>
            <person name="Arakawa K."/>
        </authorList>
    </citation>
    <scope>NUCLEOTIDE SEQUENCE [LARGE SCALE GENOMIC DNA]</scope>
</reference>
<keyword evidence="3" id="KW-1185">Reference proteome</keyword>
<evidence type="ECO:0000313" key="2">
    <source>
        <dbReference type="EMBL" id="GBN49349.1"/>
    </source>
</evidence>
<gene>
    <name evidence="2" type="ORF">AVEN_211522_1</name>
</gene>
<feature type="region of interest" description="Disordered" evidence="1">
    <location>
        <begin position="1"/>
        <end position="23"/>
    </location>
</feature>